<dbReference type="GO" id="GO:0015658">
    <property type="term" value="F:branched-chain amino acid transmembrane transporter activity"/>
    <property type="evidence" value="ECO:0007669"/>
    <property type="project" value="InterPro"/>
</dbReference>
<dbReference type="InterPro" id="IPR030660">
    <property type="entry name" value="ABC_branched_ATPase_LivF/BraG"/>
</dbReference>
<dbReference type="SMART" id="SM00382">
    <property type="entry name" value="AAA"/>
    <property type="match status" value="1"/>
</dbReference>
<name>A0AAW7Z8M1_9FIRM</name>
<reference evidence="7" key="2">
    <citation type="submission" date="2023-03" db="EMBL/GenBank/DDBJ databases">
        <authorList>
            <person name="Zhang Z."/>
        </authorList>
    </citation>
    <scope>NUCLEOTIDE SEQUENCE</scope>
    <source>
        <strain evidence="7">DSA</strain>
    </source>
</reference>
<dbReference type="PANTHER" id="PTHR43820:SF4">
    <property type="entry name" value="HIGH-AFFINITY BRANCHED-CHAIN AMINO ACID TRANSPORT ATP-BINDING PROTEIN LIVF"/>
    <property type="match status" value="1"/>
</dbReference>
<evidence type="ECO:0000313" key="8">
    <source>
        <dbReference type="Proteomes" id="UP001172911"/>
    </source>
</evidence>
<comment type="similarity">
    <text evidence="1">Belongs to the ABC transporter superfamily.</text>
</comment>
<dbReference type="PROSITE" id="PS50893">
    <property type="entry name" value="ABC_TRANSPORTER_2"/>
    <property type="match status" value="1"/>
</dbReference>
<dbReference type="InterPro" id="IPR003439">
    <property type="entry name" value="ABC_transporter-like_ATP-bd"/>
</dbReference>
<sequence length="234" mass="25821">MLRAENINVYYDQIHAIKDVSFDIKEGELVALIGANGAGKTTVLRAISGLQRPRRGKIIYKDNDISDMEAHRLVKLGISHSPEGRQIFSRLTVLENLLIGAFIKNKQSNIKGDIDYIYSLFPVLKDREKLPAGALSGGEQQMLSIGRSLMSSPKLLLLDEPSLGLAPLLVEKIFEVIQTLKKNNITILLVEQNAYQALEIADRAYVLESGVVKLHGAARDLLNNSEVKKAYLGG</sequence>
<gene>
    <name evidence="7" type="ORF">P6N53_00730</name>
</gene>
<proteinExistence type="inferred from homology"/>
<dbReference type="RefSeq" id="WP_304540361.1">
    <property type="nucleotide sequence ID" value="NZ_JARPTC010000001.1"/>
</dbReference>
<dbReference type="PIRSF" id="PIRSF039137">
    <property type="entry name" value="ABC_branched_ATPase"/>
    <property type="match status" value="1"/>
</dbReference>
<dbReference type="PROSITE" id="PS00211">
    <property type="entry name" value="ABC_TRANSPORTER_1"/>
    <property type="match status" value="1"/>
</dbReference>
<dbReference type="InterPro" id="IPR017871">
    <property type="entry name" value="ABC_transporter-like_CS"/>
</dbReference>
<evidence type="ECO:0000256" key="3">
    <source>
        <dbReference type="ARBA" id="ARBA00022741"/>
    </source>
</evidence>
<dbReference type="InterPro" id="IPR003593">
    <property type="entry name" value="AAA+_ATPase"/>
</dbReference>
<protein>
    <submittedName>
        <fullName evidence="7">ABC transporter ATP-binding protein</fullName>
    </submittedName>
</protein>
<dbReference type="Pfam" id="PF00005">
    <property type="entry name" value="ABC_tran"/>
    <property type="match status" value="1"/>
</dbReference>
<evidence type="ECO:0000313" key="7">
    <source>
        <dbReference type="EMBL" id="MDO7785757.1"/>
    </source>
</evidence>
<dbReference type="GO" id="GO:0016887">
    <property type="term" value="F:ATP hydrolysis activity"/>
    <property type="evidence" value="ECO:0007669"/>
    <property type="project" value="InterPro"/>
</dbReference>
<reference evidence="7" key="1">
    <citation type="journal article" date="2023" name="J. Hazard. Mater.">
        <title>Anaerobic biodegradation of pyrene and benzo[a]pyrene by a new sulfate-reducing Desulforamulus aquiferis strain DSA.</title>
        <authorList>
            <person name="Zhang Z."/>
            <person name="Sun J."/>
            <person name="Gong X."/>
            <person name="Wang C."/>
            <person name="Wang H."/>
        </authorList>
    </citation>
    <scope>NUCLEOTIDE SEQUENCE</scope>
    <source>
        <strain evidence="7">DSA</strain>
    </source>
</reference>
<accession>A0AAW7Z8M1</accession>
<dbReference type="CDD" id="cd03224">
    <property type="entry name" value="ABC_TM1139_LivF_branched"/>
    <property type="match status" value="1"/>
</dbReference>
<dbReference type="GO" id="GO:0015807">
    <property type="term" value="P:L-amino acid transport"/>
    <property type="evidence" value="ECO:0007669"/>
    <property type="project" value="TreeGrafter"/>
</dbReference>
<organism evidence="7 8">
    <name type="scientific">Desulforamulus aquiferis</name>
    <dbReference type="NCBI Taxonomy" id="1397668"/>
    <lineage>
        <taxon>Bacteria</taxon>
        <taxon>Bacillati</taxon>
        <taxon>Bacillota</taxon>
        <taxon>Clostridia</taxon>
        <taxon>Eubacteriales</taxon>
        <taxon>Peptococcaceae</taxon>
        <taxon>Desulforamulus</taxon>
    </lineage>
</organism>
<dbReference type="Gene3D" id="3.40.50.300">
    <property type="entry name" value="P-loop containing nucleotide triphosphate hydrolases"/>
    <property type="match status" value="1"/>
</dbReference>
<dbReference type="InterPro" id="IPR027417">
    <property type="entry name" value="P-loop_NTPase"/>
</dbReference>
<feature type="domain" description="ABC transporter" evidence="6">
    <location>
        <begin position="2"/>
        <end position="234"/>
    </location>
</feature>
<dbReference type="GO" id="GO:0005524">
    <property type="term" value="F:ATP binding"/>
    <property type="evidence" value="ECO:0007669"/>
    <property type="project" value="UniProtKB-KW"/>
</dbReference>
<dbReference type="PANTHER" id="PTHR43820">
    <property type="entry name" value="HIGH-AFFINITY BRANCHED-CHAIN AMINO ACID TRANSPORT ATP-BINDING PROTEIN LIVF"/>
    <property type="match status" value="1"/>
</dbReference>
<comment type="caution">
    <text evidence="7">The sequence shown here is derived from an EMBL/GenBank/DDBJ whole genome shotgun (WGS) entry which is preliminary data.</text>
</comment>
<dbReference type="AlphaFoldDB" id="A0AAW7Z8M1"/>
<keyword evidence="3" id="KW-0547">Nucleotide-binding</keyword>
<evidence type="ECO:0000259" key="6">
    <source>
        <dbReference type="PROSITE" id="PS50893"/>
    </source>
</evidence>
<dbReference type="InterPro" id="IPR052156">
    <property type="entry name" value="BCAA_Transport_ATP-bd_LivF"/>
</dbReference>
<keyword evidence="2" id="KW-0813">Transport</keyword>
<evidence type="ECO:0000256" key="1">
    <source>
        <dbReference type="ARBA" id="ARBA00005417"/>
    </source>
</evidence>
<keyword evidence="4 7" id="KW-0067">ATP-binding</keyword>
<keyword evidence="5" id="KW-0029">Amino-acid transport</keyword>
<dbReference type="Proteomes" id="UP001172911">
    <property type="component" value="Unassembled WGS sequence"/>
</dbReference>
<evidence type="ECO:0000256" key="2">
    <source>
        <dbReference type="ARBA" id="ARBA00022448"/>
    </source>
</evidence>
<dbReference type="EMBL" id="JARPTC010000001">
    <property type="protein sequence ID" value="MDO7785757.1"/>
    <property type="molecule type" value="Genomic_DNA"/>
</dbReference>
<keyword evidence="8" id="KW-1185">Reference proteome</keyword>
<dbReference type="SUPFAM" id="SSF52540">
    <property type="entry name" value="P-loop containing nucleoside triphosphate hydrolases"/>
    <property type="match status" value="1"/>
</dbReference>
<evidence type="ECO:0000256" key="5">
    <source>
        <dbReference type="ARBA" id="ARBA00022970"/>
    </source>
</evidence>
<evidence type="ECO:0000256" key="4">
    <source>
        <dbReference type="ARBA" id="ARBA00022840"/>
    </source>
</evidence>